<reference evidence="8" key="2">
    <citation type="journal article" date="2023" name="BMC Genomics">
        <title>Pest status, molecular evolution, and epigenetic factors derived from the genome assembly of Frankliniella fusca, a thysanopteran phytovirus vector.</title>
        <authorList>
            <person name="Catto M.A."/>
            <person name="Labadie P.E."/>
            <person name="Jacobson A.L."/>
            <person name="Kennedy G.G."/>
            <person name="Srinivasan R."/>
            <person name="Hunt B.G."/>
        </authorList>
    </citation>
    <scope>NUCLEOTIDE SEQUENCE</scope>
    <source>
        <strain evidence="8">PL_HMW_Pooled</strain>
    </source>
</reference>
<dbReference type="GO" id="GO:0007015">
    <property type="term" value="P:actin filament organization"/>
    <property type="evidence" value="ECO:0007669"/>
    <property type="project" value="TreeGrafter"/>
</dbReference>
<feature type="region of interest" description="Disordered" evidence="5">
    <location>
        <begin position="302"/>
        <end position="333"/>
    </location>
</feature>
<dbReference type="Pfam" id="PF08603">
    <property type="entry name" value="CAP_C"/>
    <property type="match status" value="1"/>
</dbReference>
<dbReference type="GO" id="GO:0000902">
    <property type="term" value="P:cell morphogenesis"/>
    <property type="evidence" value="ECO:0007669"/>
    <property type="project" value="TreeGrafter"/>
</dbReference>
<dbReference type="GO" id="GO:0005737">
    <property type="term" value="C:cytoplasm"/>
    <property type="evidence" value="ECO:0007669"/>
    <property type="project" value="TreeGrafter"/>
</dbReference>
<feature type="domain" description="WH2" evidence="6">
    <location>
        <begin position="340"/>
        <end position="361"/>
    </location>
</feature>
<dbReference type="GO" id="GO:0019933">
    <property type="term" value="P:cAMP-mediated signaling"/>
    <property type="evidence" value="ECO:0007669"/>
    <property type="project" value="TreeGrafter"/>
</dbReference>
<accession>A0AAE1HFH3</accession>
<dbReference type="InterPro" id="IPR017901">
    <property type="entry name" value="C-CAP_CF_C-like"/>
</dbReference>
<dbReference type="InterPro" id="IPR003124">
    <property type="entry name" value="WH2_dom"/>
</dbReference>
<evidence type="ECO:0000256" key="3">
    <source>
        <dbReference type="ARBA" id="ARBA00022475"/>
    </source>
</evidence>
<comment type="similarity">
    <text evidence="2">Belongs to the CAP family.</text>
</comment>
<dbReference type="PROSITE" id="PS51082">
    <property type="entry name" value="WH2"/>
    <property type="match status" value="1"/>
</dbReference>
<dbReference type="InterPro" id="IPR001837">
    <property type="entry name" value="Adenylate_cyclase-assoc_CAP"/>
</dbReference>
<feature type="compositionally biased region" description="Low complexity" evidence="5">
    <location>
        <begin position="388"/>
        <end position="398"/>
    </location>
</feature>
<dbReference type="PANTHER" id="PTHR10652:SF0">
    <property type="entry name" value="ADENYLYL CYCLASE-ASSOCIATED PROTEIN"/>
    <property type="match status" value="1"/>
</dbReference>
<dbReference type="GO" id="GO:0003779">
    <property type="term" value="F:actin binding"/>
    <property type="evidence" value="ECO:0007669"/>
    <property type="project" value="InterPro"/>
</dbReference>
<proteinExistence type="inferred from homology"/>
<sequence length="557" mass="60388">MIAVDKDGGWRAHGPPEPRSRPPNHDAIYATTFLLGHNAFSLQLSCRQVSTVVKPVSSLRRTPRDTPVQPPLEEFLCRLENVTNRLERSVRAVESAVLFPQPESQAAPAAQAPAPAPAPAASASRTVTFDFQGGTMSLQAFDDIVAGPFAQYLALSSKIGGDVAEQAGFVKSAFNEQRQFLVLASSRPKPARQEEIMPLLQPTSSLIVSIQEHREKKRASPQFNHLSTISESIAALGWVAVSPAPSPYVKEMKDAGLFYGNRVIKDFKDKDRSHVDWVNSWIQTLVELQDFVKKHHTTGLEWQPMRAGGAPPPPPAAMPPPPPVLPEGDLSNLALDPSKDRSALFAEINQGENITRSLKKVTSDMQTHKNPALRSGPAPFKTAEVSKAGGAAPAAPAADKPPKFTRDGKKWLIEYQKGNKNLVVEGAEMNNVVYMFKCVDSTLIVKGKINSIVMDSCKKSAVVFDSLVSSVEFVNCQSVQMQVNGVVPTITIDKTDGCQMYLSAESLNVEIVSSKSSEMNVLIPSASGDYAEHAIPEQYRTKVSKSGLTTTVVESLG</sequence>
<protein>
    <submittedName>
        <fullName evidence="8">Adenylyl cyclase-associated protein 1</fullName>
    </submittedName>
</protein>
<dbReference type="Pfam" id="PF21938">
    <property type="entry name" value="CAP_N"/>
    <property type="match status" value="1"/>
</dbReference>
<keyword evidence="9" id="KW-1185">Reference proteome</keyword>
<dbReference type="SMART" id="SM00673">
    <property type="entry name" value="CARP"/>
    <property type="match status" value="2"/>
</dbReference>
<comment type="caution">
    <text evidence="8">The sequence shown here is derived from an EMBL/GenBank/DDBJ whole genome shotgun (WGS) entry which is preliminary data.</text>
</comment>
<dbReference type="InterPro" id="IPR013912">
    <property type="entry name" value="Adenylate_cyclase-assoc_CAP_C"/>
</dbReference>
<dbReference type="PANTHER" id="PTHR10652">
    <property type="entry name" value="ADENYLYL CYCLASE-ASSOCIATED PROTEIN"/>
    <property type="match status" value="1"/>
</dbReference>
<evidence type="ECO:0000256" key="2">
    <source>
        <dbReference type="ARBA" id="ARBA00007659"/>
    </source>
</evidence>
<dbReference type="AlphaFoldDB" id="A0AAE1HFH3"/>
<gene>
    <name evidence="8" type="ORF">KUF71_009594</name>
</gene>
<feature type="compositionally biased region" description="Pro residues" evidence="5">
    <location>
        <begin position="310"/>
        <end position="325"/>
    </location>
</feature>
<dbReference type="InterPro" id="IPR006599">
    <property type="entry name" value="CARP_motif"/>
</dbReference>
<evidence type="ECO:0000256" key="1">
    <source>
        <dbReference type="ARBA" id="ARBA00004202"/>
    </source>
</evidence>
<feature type="domain" description="C-CAP/cofactor C-like" evidence="7">
    <location>
        <begin position="401"/>
        <end position="535"/>
    </location>
</feature>
<evidence type="ECO:0000256" key="5">
    <source>
        <dbReference type="SAM" id="MobiDB-lite"/>
    </source>
</evidence>
<evidence type="ECO:0000256" key="4">
    <source>
        <dbReference type="ARBA" id="ARBA00023136"/>
    </source>
</evidence>
<dbReference type="InterPro" id="IPR016098">
    <property type="entry name" value="CAP/MinC_C"/>
</dbReference>
<dbReference type="Gene3D" id="2.160.20.70">
    <property type="match status" value="1"/>
</dbReference>
<dbReference type="GO" id="GO:0008179">
    <property type="term" value="F:adenylate cyclase binding"/>
    <property type="evidence" value="ECO:0007669"/>
    <property type="project" value="TreeGrafter"/>
</dbReference>
<dbReference type="InterPro" id="IPR053950">
    <property type="entry name" value="CAP_N"/>
</dbReference>
<dbReference type="EMBL" id="JAHWGI010000994">
    <property type="protein sequence ID" value="KAK3920307.1"/>
    <property type="molecule type" value="Genomic_DNA"/>
</dbReference>
<dbReference type="Proteomes" id="UP001219518">
    <property type="component" value="Unassembled WGS sequence"/>
</dbReference>
<dbReference type="FunFam" id="2.160.20.70:FF:000001">
    <property type="entry name" value="Adenylyl cyclase-associated protein"/>
    <property type="match status" value="1"/>
</dbReference>
<dbReference type="SUPFAM" id="SSF101278">
    <property type="entry name" value="N-terminal domain of adenylylcyclase associated protein, CAP"/>
    <property type="match status" value="1"/>
</dbReference>
<feature type="region of interest" description="Disordered" evidence="5">
    <location>
        <begin position="361"/>
        <end position="403"/>
    </location>
</feature>
<evidence type="ECO:0000313" key="8">
    <source>
        <dbReference type="EMBL" id="KAK3920307.1"/>
    </source>
</evidence>
<name>A0AAE1HFH3_9NEOP</name>
<dbReference type="PROSITE" id="PS51329">
    <property type="entry name" value="C_CAP_COFACTOR_C"/>
    <property type="match status" value="1"/>
</dbReference>
<dbReference type="InterPro" id="IPR036223">
    <property type="entry name" value="CAP_C_sf"/>
</dbReference>
<evidence type="ECO:0000313" key="9">
    <source>
        <dbReference type="Proteomes" id="UP001219518"/>
    </source>
</evidence>
<dbReference type="FunFam" id="1.25.40.330:FF:000001">
    <property type="entry name" value="Adenylyl cyclase-associated protein"/>
    <property type="match status" value="1"/>
</dbReference>
<dbReference type="SUPFAM" id="SSF69340">
    <property type="entry name" value="C-terminal domain of adenylylcyclase associated protein"/>
    <property type="match status" value="1"/>
</dbReference>
<evidence type="ECO:0000259" key="7">
    <source>
        <dbReference type="PROSITE" id="PS51329"/>
    </source>
</evidence>
<dbReference type="InterPro" id="IPR036222">
    <property type="entry name" value="CAP_N_sf"/>
</dbReference>
<dbReference type="GO" id="GO:0005886">
    <property type="term" value="C:plasma membrane"/>
    <property type="evidence" value="ECO:0007669"/>
    <property type="project" value="UniProtKB-SubCell"/>
</dbReference>
<comment type="subcellular location">
    <subcellularLocation>
        <location evidence="1">Cell membrane</location>
        <topology evidence="1">Peripheral membrane protein</topology>
    </subcellularLocation>
</comment>
<keyword evidence="4" id="KW-0472">Membrane</keyword>
<organism evidence="8 9">
    <name type="scientific">Frankliniella fusca</name>
    <dbReference type="NCBI Taxonomy" id="407009"/>
    <lineage>
        <taxon>Eukaryota</taxon>
        <taxon>Metazoa</taxon>
        <taxon>Ecdysozoa</taxon>
        <taxon>Arthropoda</taxon>
        <taxon>Hexapoda</taxon>
        <taxon>Insecta</taxon>
        <taxon>Pterygota</taxon>
        <taxon>Neoptera</taxon>
        <taxon>Paraneoptera</taxon>
        <taxon>Thysanoptera</taxon>
        <taxon>Terebrantia</taxon>
        <taxon>Thripoidea</taxon>
        <taxon>Thripidae</taxon>
        <taxon>Frankliniella</taxon>
    </lineage>
</organism>
<feature type="region of interest" description="Disordered" evidence="5">
    <location>
        <begin position="1"/>
        <end position="24"/>
    </location>
</feature>
<evidence type="ECO:0000259" key="6">
    <source>
        <dbReference type="PROSITE" id="PS51082"/>
    </source>
</evidence>
<dbReference type="Gene3D" id="1.25.40.330">
    <property type="entry name" value="Adenylate cyclase-associated CAP, N-terminal domain"/>
    <property type="match status" value="1"/>
</dbReference>
<reference evidence="8" key="1">
    <citation type="submission" date="2021-07" db="EMBL/GenBank/DDBJ databases">
        <authorList>
            <person name="Catto M.A."/>
            <person name="Jacobson A."/>
            <person name="Kennedy G."/>
            <person name="Labadie P."/>
            <person name="Hunt B.G."/>
            <person name="Srinivasan R."/>
        </authorList>
    </citation>
    <scope>NUCLEOTIDE SEQUENCE</scope>
    <source>
        <strain evidence="8">PL_HMW_Pooled</strain>
        <tissue evidence="8">Head</tissue>
    </source>
</reference>
<keyword evidence="3" id="KW-1003">Cell membrane</keyword>